<dbReference type="PANTHER" id="PTHR47947">
    <property type="entry name" value="CYTOCHROME P450 82C3-RELATED"/>
    <property type="match status" value="1"/>
</dbReference>
<keyword evidence="10" id="KW-1185">Reference proteome</keyword>
<dbReference type="PANTHER" id="PTHR47947:SF3">
    <property type="entry name" value="CYTOCHROME P450 81D1-LIKE"/>
    <property type="match status" value="1"/>
</dbReference>
<evidence type="ECO:0000313" key="10">
    <source>
        <dbReference type="Proteomes" id="UP000825729"/>
    </source>
</evidence>
<keyword evidence="5 7" id="KW-0408">Iron</keyword>
<keyword evidence="3 7" id="KW-0479">Metal-binding</keyword>
<name>A0AAV7DVX1_ARIFI</name>
<dbReference type="GO" id="GO:0004497">
    <property type="term" value="F:monooxygenase activity"/>
    <property type="evidence" value="ECO:0007669"/>
    <property type="project" value="UniProtKB-KW"/>
</dbReference>
<evidence type="ECO:0000256" key="8">
    <source>
        <dbReference type="RuleBase" id="RU000461"/>
    </source>
</evidence>
<dbReference type="GO" id="GO:0005506">
    <property type="term" value="F:iron ion binding"/>
    <property type="evidence" value="ECO:0007669"/>
    <property type="project" value="InterPro"/>
</dbReference>
<dbReference type="InterPro" id="IPR001128">
    <property type="entry name" value="Cyt_P450"/>
</dbReference>
<dbReference type="SUPFAM" id="SSF48264">
    <property type="entry name" value="Cytochrome P450"/>
    <property type="match status" value="1"/>
</dbReference>
<dbReference type="FunFam" id="1.10.630.10:FF:000023">
    <property type="entry name" value="Cytochrome P450 family protein"/>
    <property type="match status" value="1"/>
</dbReference>
<evidence type="ECO:0000256" key="6">
    <source>
        <dbReference type="ARBA" id="ARBA00023136"/>
    </source>
</evidence>
<dbReference type="GO" id="GO:0016020">
    <property type="term" value="C:membrane"/>
    <property type="evidence" value="ECO:0007669"/>
    <property type="project" value="UniProtKB-SubCell"/>
</dbReference>
<evidence type="ECO:0000256" key="5">
    <source>
        <dbReference type="ARBA" id="ARBA00023004"/>
    </source>
</evidence>
<comment type="subcellular location">
    <subcellularLocation>
        <location evidence="1">Membrane</location>
    </subcellularLocation>
</comment>
<keyword evidence="8" id="KW-0503">Monooxygenase</keyword>
<evidence type="ECO:0008006" key="11">
    <source>
        <dbReference type="Google" id="ProtNLM"/>
    </source>
</evidence>
<dbReference type="InterPro" id="IPR002401">
    <property type="entry name" value="Cyt_P450_E_grp-I"/>
</dbReference>
<reference evidence="9 10" key="1">
    <citation type="submission" date="2021-07" db="EMBL/GenBank/DDBJ databases">
        <title>The Aristolochia fimbriata genome: insights into angiosperm evolution, floral development and chemical biosynthesis.</title>
        <authorList>
            <person name="Jiao Y."/>
        </authorList>
    </citation>
    <scope>NUCLEOTIDE SEQUENCE [LARGE SCALE GENOMIC DNA]</scope>
    <source>
        <strain evidence="9">IBCAS-2021</strain>
        <tissue evidence="9">Leaf</tissue>
    </source>
</reference>
<dbReference type="InterPro" id="IPR017972">
    <property type="entry name" value="Cyt_P450_CS"/>
</dbReference>
<feature type="binding site" description="axial binding residue" evidence="7">
    <location>
        <position position="440"/>
    </location>
    <ligand>
        <name>heme</name>
        <dbReference type="ChEBI" id="CHEBI:30413"/>
    </ligand>
    <ligandPart>
        <name>Fe</name>
        <dbReference type="ChEBI" id="CHEBI:18248"/>
    </ligandPart>
</feature>
<dbReference type="Pfam" id="PF00067">
    <property type="entry name" value="p450"/>
    <property type="match status" value="1"/>
</dbReference>
<dbReference type="AlphaFoldDB" id="A0AAV7DVX1"/>
<comment type="similarity">
    <text evidence="8">Belongs to the cytochrome P450 family.</text>
</comment>
<protein>
    <recommendedName>
        <fullName evidence="11">Cytochrome P450</fullName>
    </recommendedName>
</protein>
<evidence type="ECO:0000313" key="9">
    <source>
        <dbReference type="EMBL" id="KAG9440391.1"/>
    </source>
</evidence>
<evidence type="ECO:0000256" key="7">
    <source>
        <dbReference type="PIRSR" id="PIRSR602401-1"/>
    </source>
</evidence>
<dbReference type="PROSITE" id="PS00086">
    <property type="entry name" value="CYTOCHROME_P450"/>
    <property type="match status" value="1"/>
</dbReference>
<dbReference type="InterPro" id="IPR050651">
    <property type="entry name" value="Plant_Cytochrome_P450_Monoox"/>
</dbReference>
<accession>A0AAV7DVX1</accession>
<evidence type="ECO:0000256" key="2">
    <source>
        <dbReference type="ARBA" id="ARBA00022617"/>
    </source>
</evidence>
<dbReference type="GO" id="GO:0020037">
    <property type="term" value="F:heme binding"/>
    <property type="evidence" value="ECO:0007669"/>
    <property type="project" value="InterPro"/>
</dbReference>
<proteinExistence type="inferred from homology"/>
<dbReference type="CDD" id="cd20653">
    <property type="entry name" value="CYP81"/>
    <property type="match status" value="1"/>
</dbReference>
<comment type="cofactor">
    <cofactor evidence="7">
        <name>heme</name>
        <dbReference type="ChEBI" id="CHEBI:30413"/>
    </cofactor>
</comment>
<dbReference type="PRINTS" id="PR00463">
    <property type="entry name" value="EP450I"/>
</dbReference>
<organism evidence="9 10">
    <name type="scientific">Aristolochia fimbriata</name>
    <name type="common">White veined hardy Dutchman's pipe vine</name>
    <dbReference type="NCBI Taxonomy" id="158543"/>
    <lineage>
        <taxon>Eukaryota</taxon>
        <taxon>Viridiplantae</taxon>
        <taxon>Streptophyta</taxon>
        <taxon>Embryophyta</taxon>
        <taxon>Tracheophyta</taxon>
        <taxon>Spermatophyta</taxon>
        <taxon>Magnoliopsida</taxon>
        <taxon>Magnoliidae</taxon>
        <taxon>Piperales</taxon>
        <taxon>Aristolochiaceae</taxon>
        <taxon>Aristolochia</taxon>
    </lineage>
</organism>
<evidence type="ECO:0000256" key="1">
    <source>
        <dbReference type="ARBA" id="ARBA00004370"/>
    </source>
</evidence>
<evidence type="ECO:0000256" key="4">
    <source>
        <dbReference type="ARBA" id="ARBA00023002"/>
    </source>
</evidence>
<gene>
    <name evidence="9" type="ORF">H6P81_020556</name>
</gene>
<evidence type="ECO:0000256" key="3">
    <source>
        <dbReference type="ARBA" id="ARBA00022723"/>
    </source>
</evidence>
<comment type="caution">
    <text evidence="9">The sequence shown here is derived from an EMBL/GenBank/DDBJ whole genome shotgun (WGS) entry which is preliminary data.</text>
</comment>
<dbReference type="EMBL" id="JAINDJ010000008">
    <property type="protein sequence ID" value="KAG9440391.1"/>
    <property type="molecule type" value="Genomic_DNA"/>
</dbReference>
<dbReference type="Proteomes" id="UP000825729">
    <property type="component" value="Unassembled WGS sequence"/>
</dbReference>
<sequence length="506" mass="57304">MESWIYLALVVSSLFVLFSKRFLLQKKNLPPGPPSLPLIGHLHHIEKRLHRTLARLSSRYGPVMLLRFGSRPVLVVSSPSAVEECFTTNDVAFANRPRLLAGKHLGNNYTTIAWASYGDPWRGLRRFSGLEIFSAGRINMFAGIRSREVRLLSGKLFDSSKSGVRQLEMKSVFFELVFNIMSMITVGKRFYGEEVEDKEEAEQYREIVRETFALSGAANLGDYLPLIGRMDLLGLEKKLADLHRRRTNFLQRLIEKRRRSGDSIYIAEGKKTLVDVLLSLQQSDPEYYKDDFLRGIMVMMLTAGSDTSAITLEWSLALLLNNPDKLTKARAEIDAQVGHGRLLEESDLPHLPYLHNIINETLRLYPAGPLLVPHETSQECTVGGYTIPRGTMLLTNLWALHRDPSVWKEPMRFDPERFEGAEEEKEGSRFLPFGMGRRRCPGSNLAMRLVPLALGTLIQCFEWNRLGEEEVDMDEGGGLTMPKAEPLLALCSPRQAMVDVLSKIRN</sequence>
<keyword evidence="4 8" id="KW-0560">Oxidoreductase</keyword>
<dbReference type="InterPro" id="IPR036396">
    <property type="entry name" value="Cyt_P450_sf"/>
</dbReference>
<dbReference type="GO" id="GO:0016705">
    <property type="term" value="F:oxidoreductase activity, acting on paired donors, with incorporation or reduction of molecular oxygen"/>
    <property type="evidence" value="ECO:0007669"/>
    <property type="project" value="InterPro"/>
</dbReference>
<dbReference type="Gene3D" id="1.10.630.10">
    <property type="entry name" value="Cytochrome P450"/>
    <property type="match status" value="1"/>
</dbReference>
<dbReference type="PRINTS" id="PR00385">
    <property type="entry name" value="P450"/>
</dbReference>
<keyword evidence="6" id="KW-0472">Membrane</keyword>
<keyword evidence="2 7" id="KW-0349">Heme</keyword>